<evidence type="ECO:0000313" key="4">
    <source>
        <dbReference type="EnsemblMetazoa" id="Aqu2.1.22330_001"/>
    </source>
</evidence>
<reference evidence="5" key="1">
    <citation type="journal article" date="2010" name="Nature">
        <title>The Amphimedon queenslandica genome and the evolution of animal complexity.</title>
        <authorList>
            <person name="Srivastava M."/>
            <person name="Simakov O."/>
            <person name="Chapman J."/>
            <person name="Fahey B."/>
            <person name="Gauthier M.E."/>
            <person name="Mitros T."/>
            <person name="Richards G.S."/>
            <person name="Conaco C."/>
            <person name="Dacre M."/>
            <person name="Hellsten U."/>
            <person name="Larroux C."/>
            <person name="Putnam N.H."/>
            <person name="Stanke M."/>
            <person name="Adamska M."/>
            <person name="Darling A."/>
            <person name="Degnan S.M."/>
            <person name="Oakley T.H."/>
            <person name="Plachetzki D.C."/>
            <person name="Zhai Y."/>
            <person name="Adamski M."/>
            <person name="Calcino A."/>
            <person name="Cummins S.F."/>
            <person name="Goodstein D.M."/>
            <person name="Harris C."/>
            <person name="Jackson D.J."/>
            <person name="Leys S.P."/>
            <person name="Shu S."/>
            <person name="Woodcroft B.J."/>
            <person name="Vervoort M."/>
            <person name="Kosik K.S."/>
            <person name="Manning G."/>
            <person name="Degnan B.M."/>
            <person name="Rokhsar D.S."/>
        </authorList>
    </citation>
    <scope>NUCLEOTIDE SEQUENCE [LARGE SCALE GENOMIC DNA]</scope>
</reference>
<gene>
    <name evidence="4" type="primary">100635075</name>
</gene>
<keyword evidence="5" id="KW-1185">Reference proteome</keyword>
<dbReference type="AlphaFoldDB" id="A0A1X7U3I4"/>
<dbReference type="OrthoDB" id="206950at2759"/>
<sequence>MEASRENEGVKIGGWTYEAPKHKSKKNAPDNDLTFEIEDERLKQDNEIEDFIDNIPDLDEMNEGDLVSQVAAPPSAAVQQITTYKQLDNDLAKHASLFTMDGEIDLKALAQVISPESEIQEDDKVWEWDKLFAEVSHEIESTWRQDQPQTLEGLSSPSNSSTF</sequence>
<evidence type="ECO:0000256" key="1">
    <source>
        <dbReference type="ARBA" id="ARBA00007563"/>
    </source>
</evidence>
<dbReference type="STRING" id="400682.A0A1X7U3I4"/>
<dbReference type="GO" id="GO:0035721">
    <property type="term" value="P:intraciliary retrograde transport"/>
    <property type="evidence" value="ECO:0007669"/>
    <property type="project" value="TreeGrafter"/>
</dbReference>
<dbReference type="OMA" id="VKTDSWM"/>
<organism evidence="4">
    <name type="scientific">Amphimedon queenslandica</name>
    <name type="common">Sponge</name>
    <dbReference type="NCBI Taxonomy" id="400682"/>
    <lineage>
        <taxon>Eukaryota</taxon>
        <taxon>Metazoa</taxon>
        <taxon>Porifera</taxon>
        <taxon>Demospongiae</taxon>
        <taxon>Heteroscleromorpha</taxon>
        <taxon>Haplosclerida</taxon>
        <taxon>Niphatidae</taxon>
        <taxon>Amphimedon</taxon>
    </lineage>
</organism>
<dbReference type="InterPro" id="IPR029302">
    <property type="entry name" value="IFT43"/>
</dbReference>
<protein>
    <recommendedName>
        <fullName evidence="6">Intraflagellar transport protein 43 homolog</fullName>
    </recommendedName>
</protein>
<dbReference type="InParanoid" id="A0A1X7U3I4"/>
<dbReference type="GO" id="GO:0005929">
    <property type="term" value="C:cilium"/>
    <property type="evidence" value="ECO:0007669"/>
    <property type="project" value="TreeGrafter"/>
</dbReference>
<dbReference type="KEGG" id="aqu:100635075"/>
<dbReference type="Pfam" id="PF15305">
    <property type="entry name" value="IFT43"/>
    <property type="match status" value="1"/>
</dbReference>
<dbReference type="GO" id="GO:0030991">
    <property type="term" value="C:intraciliary transport particle A"/>
    <property type="evidence" value="ECO:0007669"/>
    <property type="project" value="InterPro"/>
</dbReference>
<comment type="similarity">
    <text evidence="1">Belongs to the IFT43 family.</text>
</comment>
<keyword evidence="2" id="KW-0970">Cilium biogenesis/degradation</keyword>
<dbReference type="PANTHER" id="PTHR33724:SF1">
    <property type="entry name" value="INTRAFLAGELLAR TRANSPORT PROTEIN 43 HOMOLOG"/>
    <property type="match status" value="1"/>
</dbReference>
<dbReference type="eggNOG" id="ENOG502RXJ2">
    <property type="taxonomic scope" value="Eukaryota"/>
</dbReference>
<reference evidence="4" key="2">
    <citation type="submission" date="2017-05" db="UniProtKB">
        <authorList>
            <consortium name="EnsemblMetazoa"/>
        </authorList>
    </citation>
    <scope>IDENTIFICATION</scope>
</reference>
<dbReference type="Proteomes" id="UP000007879">
    <property type="component" value="Unassembled WGS sequence"/>
</dbReference>
<evidence type="ECO:0000256" key="2">
    <source>
        <dbReference type="ARBA" id="ARBA00022794"/>
    </source>
</evidence>
<feature type="compositionally biased region" description="Polar residues" evidence="3">
    <location>
        <begin position="144"/>
        <end position="163"/>
    </location>
</feature>
<name>A0A1X7U3I4_AMPQE</name>
<dbReference type="EnsemblMetazoa" id="XM_011407822.2">
    <property type="protein sequence ID" value="XP_011406124.1"/>
    <property type="gene ID" value="LOC100635075"/>
</dbReference>
<evidence type="ECO:0008006" key="6">
    <source>
        <dbReference type="Google" id="ProtNLM"/>
    </source>
</evidence>
<dbReference type="EnsemblMetazoa" id="Aqu2.1.22330_001">
    <property type="protein sequence ID" value="Aqu2.1.22330_001"/>
    <property type="gene ID" value="Aqu2.1.22330"/>
</dbReference>
<evidence type="ECO:0000313" key="5">
    <source>
        <dbReference type="Proteomes" id="UP000007879"/>
    </source>
</evidence>
<dbReference type="PANTHER" id="PTHR33724">
    <property type="entry name" value="INTRAFLAGELLAR TRANSPORT PROTEIN 43 HOMOLOG"/>
    <property type="match status" value="1"/>
</dbReference>
<accession>A0A1X7U3I4</accession>
<evidence type="ECO:0000256" key="3">
    <source>
        <dbReference type="SAM" id="MobiDB-lite"/>
    </source>
</evidence>
<feature type="region of interest" description="Disordered" evidence="3">
    <location>
        <begin position="142"/>
        <end position="163"/>
    </location>
</feature>
<proteinExistence type="inferred from homology"/>